<evidence type="ECO:0000256" key="1">
    <source>
        <dbReference type="SAM" id="MobiDB-lite"/>
    </source>
</evidence>
<dbReference type="OrthoDB" id="2272036at2759"/>
<accession>A0A077WP35</accession>
<gene>
    <name evidence="2" type="ORF">LRAMOSA09834</name>
</gene>
<dbReference type="EMBL" id="LK023325">
    <property type="protein sequence ID" value="CDS08472.1"/>
    <property type="molecule type" value="Genomic_DNA"/>
</dbReference>
<proteinExistence type="predicted"/>
<reference evidence="2" key="1">
    <citation type="journal article" date="2014" name="Genome Announc.">
        <title>De novo whole-genome sequence and genome annotation of Lichtheimia ramosa.</title>
        <authorList>
            <person name="Linde J."/>
            <person name="Schwartze V."/>
            <person name="Binder U."/>
            <person name="Lass-Florl C."/>
            <person name="Voigt K."/>
            <person name="Horn F."/>
        </authorList>
    </citation>
    <scope>NUCLEOTIDE SEQUENCE</scope>
    <source>
        <strain evidence="2">JMRC FSU:6197</strain>
    </source>
</reference>
<feature type="region of interest" description="Disordered" evidence="1">
    <location>
        <begin position="71"/>
        <end position="90"/>
    </location>
</feature>
<name>A0A077WP35_9FUNG</name>
<protein>
    <submittedName>
        <fullName evidence="2">Uncharacterized protein</fullName>
    </submittedName>
</protein>
<organism evidence="2">
    <name type="scientific">Lichtheimia ramosa</name>
    <dbReference type="NCBI Taxonomy" id="688394"/>
    <lineage>
        <taxon>Eukaryota</taxon>
        <taxon>Fungi</taxon>
        <taxon>Fungi incertae sedis</taxon>
        <taxon>Mucoromycota</taxon>
        <taxon>Mucoromycotina</taxon>
        <taxon>Mucoromycetes</taxon>
        <taxon>Mucorales</taxon>
        <taxon>Lichtheimiaceae</taxon>
        <taxon>Lichtheimia</taxon>
    </lineage>
</organism>
<dbReference type="AlphaFoldDB" id="A0A077WP35"/>
<sequence length="143" mass="16373">MSRPMITHGQAACIFYGQPITPENEASCEVRINQIPDVELCYLENDPTEPFLIAAQRILFFPFRYKRYPSTNDATNRPPDPAQASACTPSTAHELIHSNKQLAKFIDDVFLPDDPHNKSVYEYTEMRRAQIHEIGYDVYHAIS</sequence>
<evidence type="ECO:0000313" key="2">
    <source>
        <dbReference type="EMBL" id="CDS08472.1"/>
    </source>
</evidence>